<evidence type="ECO:0000313" key="2">
    <source>
        <dbReference type="Proteomes" id="UP000318307"/>
    </source>
</evidence>
<comment type="caution">
    <text evidence="1">The sequence shown here is derived from an EMBL/GenBank/DDBJ whole genome shotgun (WGS) entry which is preliminary data.</text>
</comment>
<evidence type="ECO:0000313" key="1">
    <source>
        <dbReference type="EMBL" id="TWI62851.1"/>
    </source>
</evidence>
<evidence type="ECO:0008006" key="3">
    <source>
        <dbReference type="Google" id="ProtNLM"/>
    </source>
</evidence>
<feature type="non-terminal residue" evidence="1">
    <location>
        <position position="261"/>
    </location>
</feature>
<dbReference type="AlphaFoldDB" id="A0A562R1D3"/>
<accession>A0A562R1D3</accession>
<dbReference type="RefSeq" id="WP_281282292.1">
    <property type="nucleotide sequence ID" value="NZ_VLLC01000056.1"/>
</dbReference>
<dbReference type="Proteomes" id="UP000318307">
    <property type="component" value="Unassembled WGS sequence"/>
</dbReference>
<proteinExistence type="predicted"/>
<organism evidence="1 2">
    <name type="scientific">Desulfobotulus alkaliphilus</name>
    <dbReference type="NCBI Taxonomy" id="622671"/>
    <lineage>
        <taxon>Bacteria</taxon>
        <taxon>Pseudomonadati</taxon>
        <taxon>Thermodesulfobacteriota</taxon>
        <taxon>Desulfobacteria</taxon>
        <taxon>Desulfobacterales</taxon>
        <taxon>Desulfobacteraceae</taxon>
        <taxon>Desulfobotulus</taxon>
    </lineage>
</organism>
<name>A0A562R1D3_9BACT</name>
<reference evidence="1 2" key="1">
    <citation type="submission" date="2019-07" db="EMBL/GenBank/DDBJ databases">
        <title>Genome sequencing of 100 strains of the haloalkaliphilic chemolithoautotrophic sulfur-oxidizing bacterium Thioalkalivibrio.</title>
        <authorList>
            <person name="Muyzer G."/>
        </authorList>
    </citation>
    <scope>NUCLEOTIDE SEQUENCE [LARGE SCALE GENOMIC DNA]</scope>
    <source>
        <strain evidence="1 2">ASO4-4</strain>
    </source>
</reference>
<dbReference type="EMBL" id="VLLC01000056">
    <property type="protein sequence ID" value="TWI62851.1"/>
    <property type="molecule type" value="Genomic_DNA"/>
</dbReference>
<sequence length="261" mass="29378">MTIHHTKESMGLLAQITKGFLARSEHVRASLGDRTSYIGMSDIGRGMECLRAAVADKFVKATNPDEVARWYAGEDKDRILATLQRELVFQRGHWFESGVGEILQSNGSKPIHQLEVAMVIDGMPVKAHLDFTLAWGGNTPAIRILEIKSTEHIPATLYSSYETQLYGQLGMVSAYWDQPCFSTKNHKNMSFPEIAFRELGVKLPDTSDGVDIQGWVLCLGMSDIKPFGPYRPDYLLWGICEKVGRRIWEGMHKYQSGLIRL</sequence>
<keyword evidence="2" id="KW-1185">Reference proteome</keyword>
<gene>
    <name evidence="1" type="ORF">LZ24_03339</name>
</gene>
<protein>
    <recommendedName>
        <fullName evidence="3">PD-(D/E)XK nuclease superfamily protein</fullName>
    </recommendedName>
</protein>